<dbReference type="GO" id="GO:0043022">
    <property type="term" value="F:ribosome binding"/>
    <property type="evidence" value="ECO:0007669"/>
    <property type="project" value="InterPro"/>
</dbReference>
<dbReference type="InterPro" id="IPR001623">
    <property type="entry name" value="DnaJ_domain"/>
</dbReference>
<dbReference type="InterPro" id="IPR001005">
    <property type="entry name" value="SANT/Myb"/>
</dbReference>
<dbReference type="GO" id="GO:0051083">
    <property type="term" value="P:'de novo' cotranslational protein folding"/>
    <property type="evidence" value="ECO:0007669"/>
    <property type="project" value="InterPro"/>
</dbReference>
<gene>
    <name evidence="3" type="ORF">TVY486_0100910</name>
</gene>
<dbReference type="OMA" id="SFWYDFD"/>
<sequence>MILLPSAVLPQIEVDTELPILQHCKARNKMVKSVDVLPCGLALQMHAVMDARILMELKHTARLHNDPQATDRLGLVDGDDSASDSDSGEGHLSASGDVEKQANASRRKKFVKLTEEDLHVDWYEVLSLGQGTHFTDEQIRTAYRRRCLETHPDKQQDRSDFAFKRVQRALDILGDPETRLAYDSSRPFDDAIPSETLPAGANFYTVFGPVFERNKRWSVEKNLPSLGDDQTKLSDVNKFYDRWERFQSWRDFSHMADIVEIDEGMPREEKRFYMRENERQLSRLRRDEQQRLRTLVERARKNDPRLMRKRMEEEARRVKEQQEREERRRQLREEAERKRAEEAERERQRVENEQRRASDVKNAIRQAQKKLVEFFHEHGLLDDTETNKLLRCAVRRPNVSWIFSKIQTEEEAVDVLTKVTNKGTERRPVTMHADDASNVSAGCGEAENCEVDAVLCFNALVEEKEQQIGMTRYGESIKMRTCGLTAGNDGAKKKSGSVGVTNVEIKQWDEEDLVRLQKATAKYPPGTVDRWSRVVEMLRGKFSEEEAMAKVNEITTGLANNTVVAGSSRNNSVNGGGDRTAKTGGVVVESQIPSVENWSVVQQKMLESGLRELKDYTGKDKFQKIAAGVEGKTARDCFERFKYLCAMNKRK</sequence>
<dbReference type="Pfam" id="PF23082">
    <property type="entry name" value="Myb_DNA-binding_2"/>
    <property type="match status" value="1"/>
</dbReference>
<dbReference type="InterPro" id="IPR054076">
    <property type="entry name" value="ZUO1-like_ZHD"/>
</dbReference>
<dbReference type="PROSITE" id="PS50076">
    <property type="entry name" value="DNAJ_2"/>
    <property type="match status" value="1"/>
</dbReference>
<dbReference type="CDD" id="cd06257">
    <property type="entry name" value="DnaJ"/>
    <property type="match status" value="1"/>
</dbReference>
<dbReference type="GO" id="GO:0005829">
    <property type="term" value="C:cytosol"/>
    <property type="evidence" value="ECO:0007669"/>
    <property type="project" value="TreeGrafter"/>
</dbReference>
<evidence type="ECO:0000313" key="3">
    <source>
        <dbReference type="EMBL" id="CCC46443.1"/>
    </source>
</evidence>
<name>G0TR79_TRYVY</name>
<dbReference type="Pfam" id="PF21884">
    <property type="entry name" value="ZUO1-like_ZHD"/>
    <property type="match status" value="1"/>
</dbReference>
<evidence type="ECO:0000256" key="1">
    <source>
        <dbReference type="SAM" id="MobiDB-lite"/>
    </source>
</evidence>
<dbReference type="SMART" id="SM00271">
    <property type="entry name" value="DnaJ"/>
    <property type="match status" value="1"/>
</dbReference>
<dbReference type="InterPro" id="IPR044634">
    <property type="entry name" value="Zuotin/DnaJC2"/>
</dbReference>
<dbReference type="CDD" id="cd00167">
    <property type="entry name" value="SANT"/>
    <property type="match status" value="1"/>
</dbReference>
<dbReference type="Pfam" id="PF00226">
    <property type="entry name" value="DnaJ"/>
    <property type="match status" value="1"/>
</dbReference>
<organism evidence="3">
    <name type="scientific">Trypanosoma vivax (strain Y486)</name>
    <dbReference type="NCBI Taxonomy" id="1055687"/>
    <lineage>
        <taxon>Eukaryota</taxon>
        <taxon>Discoba</taxon>
        <taxon>Euglenozoa</taxon>
        <taxon>Kinetoplastea</taxon>
        <taxon>Metakinetoplastina</taxon>
        <taxon>Trypanosomatida</taxon>
        <taxon>Trypanosomatidae</taxon>
        <taxon>Trypanosoma</taxon>
        <taxon>Duttonella</taxon>
    </lineage>
</organism>
<feature type="compositionally biased region" description="Acidic residues" evidence="1">
    <location>
        <begin position="77"/>
        <end position="87"/>
    </location>
</feature>
<dbReference type="PANTHER" id="PTHR43999:SF1">
    <property type="entry name" value="DNAJ HOMOLOG SUBFAMILY C MEMBER 2"/>
    <property type="match status" value="1"/>
</dbReference>
<dbReference type="FunFam" id="1.10.10.60:FF:000596">
    <property type="entry name" value="Putative DNAj-like protein"/>
    <property type="match status" value="1"/>
</dbReference>
<dbReference type="Gene3D" id="1.10.10.60">
    <property type="entry name" value="Homeodomain-like"/>
    <property type="match status" value="2"/>
</dbReference>
<dbReference type="AlphaFoldDB" id="G0TR79"/>
<dbReference type="SMART" id="SM00717">
    <property type="entry name" value="SANT"/>
    <property type="match status" value="2"/>
</dbReference>
<feature type="region of interest" description="Disordered" evidence="1">
    <location>
        <begin position="296"/>
        <end position="358"/>
    </location>
</feature>
<dbReference type="PANTHER" id="PTHR43999">
    <property type="entry name" value="DNAJ HOMOLOG SUBFAMILY C MEMBER 2"/>
    <property type="match status" value="1"/>
</dbReference>
<feature type="region of interest" description="Disordered" evidence="1">
    <location>
        <begin position="68"/>
        <end position="100"/>
    </location>
</feature>
<dbReference type="EMBL" id="HE573017">
    <property type="protein sequence ID" value="CCC46443.1"/>
    <property type="molecule type" value="Genomic_DNA"/>
</dbReference>
<dbReference type="Gene3D" id="1.10.287.110">
    <property type="entry name" value="DnaJ domain"/>
    <property type="match status" value="1"/>
</dbReference>
<proteinExistence type="predicted"/>
<dbReference type="InterPro" id="IPR036869">
    <property type="entry name" value="J_dom_sf"/>
</dbReference>
<dbReference type="SUPFAM" id="SSF46565">
    <property type="entry name" value="Chaperone J-domain"/>
    <property type="match status" value="1"/>
</dbReference>
<dbReference type="GO" id="GO:0006450">
    <property type="term" value="P:regulation of translational fidelity"/>
    <property type="evidence" value="ECO:0007669"/>
    <property type="project" value="InterPro"/>
</dbReference>
<dbReference type="VEuPathDB" id="TriTrypDB:TvY486_0100910"/>
<accession>G0TR79</accession>
<evidence type="ECO:0000259" key="2">
    <source>
        <dbReference type="PROSITE" id="PS50076"/>
    </source>
</evidence>
<protein>
    <submittedName>
        <fullName evidence="3">Putative DNAJ-like protein</fullName>
    </submittedName>
</protein>
<feature type="domain" description="J" evidence="2">
    <location>
        <begin position="121"/>
        <end position="186"/>
    </location>
</feature>
<dbReference type="GO" id="GO:0030544">
    <property type="term" value="F:Hsp70 protein binding"/>
    <property type="evidence" value="ECO:0007669"/>
    <property type="project" value="InterPro"/>
</dbReference>
<reference evidence="3" key="1">
    <citation type="journal article" date="2012" name="Proc. Natl. Acad. Sci. U.S.A.">
        <title>Antigenic diversity is generated by distinct evolutionary mechanisms in African trypanosome species.</title>
        <authorList>
            <person name="Jackson A.P."/>
            <person name="Berry A."/>
            <person name="Aslett M."/>
            <person name="Allison H.C."/>
            <person name="Burton P."/>
            <person name="Vavrova-Anderson J."/>
            <person name="Brown R."/>
            <person name="Browne H."/>
            <person name="Corton N."/>
            <person name="Hauser H."/>
            <person name="Gamble J."/>
            <person name="Gilderthorp R."/>
            <person name="Marcello L."/>
            <person name="McQuillan J."/>
            <person name="Otto T.D."/>
            <person name="Quail M.A."/>
            <person name="Sanders M.J."/>
            <person name="van Tonder A."/>
            <person name="Ginger M.L."/>
            <person name="Field M.C."/>
            <person name="Barry J.D."/>
            <person name="Hertz-Fowler C."/>
            <person name="Berriman M."/>
        </authorList>
    </citation>
    <scope>NUCLEOTIDE SEQUENCE</scope>
    <source>
        <strain evidence="3">Y486</strain>
    </source>
</reference>